<protein>
    <recommendedName>
        <fullName evidence="2">UPF0102 protein GC105_09720</fullName>
    </recommendedName>
</protein>
<dbReference type="PANTHER" id="PTHR34039">
    <property type="entry name" value="UPF0102 PROTEIN YRAN"/>
    <property type="match status" value="1"/>
</dbReference>
<name>A0A6A7K9B4_9FIRM</name>
<dbReference type="NCBIfam" id="NF009150">
    <property type="entry name" value="PRK12497.1-3"/>
    <property type="match status" value="1"/>
</dbReference>
<dbReference type="RefSeq" id="WP_152804192.1">
    <property type="nucleotide sequence ID" value="NZ_WHNX01000013.1"/>
</dbReference>
<dbReference type="CDD" id="cd20736">
    <property type="entry name" value="PoNe_Nuclease"/>
    <property type="match status" value="1"/>
</dbReference>
<dbReference type="Gene3D" id="3.40.1350.10">
    <property type="match status" value="1"/>
</dbReference>
<dbReference type="InterPro" id="IPR011335">
    <property type="entry name" value="Restrct_endonuc-II-like"/>
</dbReference>
<dbReference type="Proteomes" id="UP000440004">
    <property type="component" value="Unassembled WGS sequence"/>
</dbReference>
<reference evidence="3 4" key="1">
    <citation type="submission" date="2019-10" db="EMBL/GenBank/DDBJ databases">
        <title>Alkalibaculum tamaniensis sp.nov., a new alkaliphilic acetogen, isolated on methoxylated aromatics from a mud volcano.</title>
        <authorList>
            <person name="Khomyakova M.A."/>
            <person name="Merkel A.Y."/>
            <person name="Bonch-Osmolovskaya E.A."/>
            <person name="Slobodkin A.I."/>
        </authorList>
    </citation>
    <scope>NUCLEOTIDE SEQUENCE [LARGE SCALE GENOMIC DNA]</scope>
    <source>
        <strain evidence="3 4">M08DMB</strain>
    </source>
</reference>
<evidence type="ECO:0000256" key="1">
    <source>
        <dbReference type="ARBA" id="ARBA00006738"/>
    </source>
</evidence>
<accession>A0A6A7K9B4</accession>
<evidence type="ECO:0000313" key="4">
    <source>
        <dbReference type="Proteomes" id="UP000440004"/>
    </source>
</evidence>
<comment type="similarity">
    <text evidence="1 2">Belongs to the UPF0102 family.</text>
</comment>
<dbReference type="InterPro" id="IPR011856">
    <property type="entry name" value="tRNA_endonuc-like_dom_sf"/>
</dbReference>
<evidence type="ECO:0000256" key="2">
    <source>
        <dbReference type="HAMAP-Rule" id="MF_00048"/>
    </source>
</evidence>
<dbReference type="GO" id="GO:0003676">
    <property type="term" value="F:nucleic acid binding"/>
    <property type="evidence" value="ECO:0007669"/>
    <property type="project" value="InterPro"/>
</dbReference>
<comment type="caution">
    <text evidence="3">The sequence shown here is derived from an EMBL/GenBank/DDBJ whole genome shotgun (WGS) entry which is preliminary data.</text>
</comment>
<dbReference type="SUPFAM" id="SSF52980">
    <property type="entry name" value="Restriction endonuclease-like"/>
    <property type="match status" value="1"/>
</dbReference>
<keyword evidence="4" id="KW-1185">Reference proteome</keyword>
<dbReference type="AlphaFoldDB" id="A0A6A7K9B4"/>
<dbReference type="Pfam" id="PF02021">
    <property type="entry name" value="UPF0102"/>
    <property type="match status" value="1"/>
</dbReference>
<sequence>MSKKDNLNKGRIGEGIGIEYLKSKKLKILDVNFRCKIGEIDIIARNRDTVIFIEVKTRRDNEYGYPSESVTYRKQKKISKVALYYLQKNKLFEYNVRFDVLEIWDYPKGMELNHILNAFEIIMN</sequence>
<gene>
    <name evidence="3" type="ORF">GC105_09720</name>
</gene>
<organism evidence="3 4">
    <name type="scientific">Alkalibaculum sporogenes</name>
    <dbReference type="NCBI Taxonomy" id="2655001"/>
    <lineage>
        <taxon>Bacteria</taxon>
        <taxon>Bacillati</taxon>
        <taxon>Bacillota</taxon>
        <taxon>Clostridia</taxon>
        <taxon>Eubacteriales</taxon>
        <taxon>Eubacteriaceae</taxon>
        <taxon>Alkalibaculum</taxon>
    </lineage>
</organism>
<dbReference type="NCBIfam" id="TIGR00252">
    <property type="entry name" value="YraN family protein"/>
    <property type="match status" value="1"/>
</dbReference>
<dbReference type="InterPro" id="IPR003509">
    <property type="entry name" value="UPF0102_YraN-like"/>
</dbReference>
<evidence type="ECO:0000313" key="3">
    <source>
        <dbReference type="EMBL" id="MPW26068.1"/>
    </source>
</evidence>
<dbReference type="PANTHER" id="PTHR34039:SF1">
    <property type="entry name" value="UPF0102 PROTEIN YRAN"/>
    <property type="match status" value="1"/>
</dbReference>
<dbReference type="HAMAP" id="MF_00048">
    <property type="entry name" value="UPF0102"/>
    <property type="match status" value="1"/>
</dbReference>
<proteinExistence type="inferred from homology"/>
<dbReference type="EMBL" id="WHNX01000013">
    <property type="protein sequence ID" value="MPW26068.1"/>
    <property type="molecule type" value="Genomic_DNA"/>
</dbReference>